<reference evidence="2" key="2">
    <citation type="submission" date="2023-06" db="EMBL/GenBank/DDBJ databases">
        <authorList>
            <consortium name="Lawrence Berkeley National Laboratory"/>
            <person name="Haridas S."/>
            <person name="Hensen N."/>
            <person name="Bonometti L."/>
            <person name="Westerberg I."/>
            <person name="Brannstrom I.O."/>
            <person name="Guillou S."/>
            <person name="Cros-Aarteil S."/>
            <person name="Calhoun S."/>
            <person name="Kuo A."/>
            <person name="Mondo S."/>
            <person name="Pangilinan J."/>
            <person name="Riley R."/>
            <person name="Labutti K."/>
            <person name="Andreopoulos B."/>
            <person name="Lipzen A."/>
            <person name="Chen C."/>
            <person name="Yanf M."/>
            <person name="Daum C."/>
            <person name="Ng V."/>
            <person name="Clum A."/>
            <person name="Steindorff A."/>
            <person name="Ohm R."/>
            <person name="Martin F."/>
            <person name="Silar P."/>
            <person name="Natvig D."/>
            <person name="Lalanne C."/>
            <person name="Gautier V."/>
            <person name="Ament-Velasquez S.L."/>
            <person name="Kruys A."/>
            <person name="Hutchinson M.I."/>
            <person name="Powell A.J."/>
            <person name="Barry K."/>
            <person name="Miller A.N."/>
            <person name="Grigoriev I.V."/>
            <person name="Debuchy R."/>
            <person name="Gladieux P."/>
            <person name="Thoren M.H."/>
            <person name="Johannesson H."/>
        </authorList>
    </citation>
    <scope>NUCLEOTIDE SEQUENCE</scope>
    <source>
        <strain evidence="2">CBS 958.72</strain>
    </source>
</reference>
<dbReference type="Proteomes" id="UP001287356">
    <property type="component" value="Unassembled WGS sequence"/>
</dbReference>
<proteinExistence type="predicted"/>
<name>A0AAE0NIN9_9PEZI</name>
<evidence type="ECO:0000256" key="1">
    <source>
        <dbReference type="SAM" id="MobiDB-lite"/>
    </source>
</evidence>
<protein>
    <submittedName>
        <fullName evidence="2">Uncharacterized protein</fullName>
    </submittedName>
</protein>
<comment type="caution">
    <text evidence="2">The sequence shown here is derived from an EMBL/GenBank/DDBJ whole genome shotgun (WGS) entry which is preliminary data.</text>
</comment>
<reference evidence="2" key="1">
    <citation type="journal article" date="2023" name="Mol. Phylogenet. Evol.">
        <title>Genome-scale phylogeny and comparative genomics of the fungal order Sordariales.</title>
        <authorList>
            <person name="Hensen N."/>
            <person name="Bonometti L."/>
            <person name="Westerberg I."/>
            <person name="Brannstrom I.O."/>
            <person name="Guillou S."/>
            <person name="Cros-Aarteil S."/>
            <person name="Calhoun S."/>
            <person name="Haridas S."/>
            <person name="Kuo A."/>
            <person name="Mondo S."/>
            <person name="Pangilinan J."/>
            <person name="Riley R."/>
            <person name="LaButti K."/>
            <person name="Andreopoulos B."/>
            <person name="Lipzen A."/>
            <person name="Chen C."/>
            <person name="Yan M."/>
            <person name="Daum C."/>
            <person name="Ng V."/>
            <person name="Clum A."/>
            <person name="Steindorff A."/>
            <person name="Ohm R.A."/>
            <person name="Martin F."/>
            <person name="Silar P."/>
            <person name="Natvig D.O."/>
            <person name="Lalanne C."/>
            <person name="Gautier V."/>
            <person name="Ament-Velasquez S.L."/>
            <person name="Kruys A."/>
            <person name="Hutchinson M.I."/>
            <person name="Powell A.J."/>
            <person name="Barry K."/>
            <person name="Miller A.N."/>
            <person name="Grigoriev I.V."/>
            <person name="Debuchy R."/>
            <person name="Gladieux P."/>
            <person name="Hiltunen Thoren M."/>
            <person name="Johannesson H."/>
        </authorList>
    </citation>
    <scope>NUCLEOTIDE SEQUENCE</scope>
    <source>
        <strain evidence="2">CBS 958.72</strain>
    </source>
</reference>
<feature type="region of interest" description="Disordered" evidence="1">
    <location>
        <begin position="177"/>
        <end position="202"/>
    </location>
</feature>
<evidence type="ECO:0000313" key="2">
    <source>
        <dbReference type="EMBL" id="KAK3382205.1"/>
    </source>
</evidence>
<keyword evidence="3" id="KW-1185">Reference proteome</keyword>
<feature type="compositionally biased region" description="Polar residues" evidence="1">
    <location>
        <begin position="177"/>
        <end position="189"/>
    </location>
</feature>
<organism evidence="2 3">
    <name type="scientific">Lasiosphaeria ovina</name>
    <dbReference type="NCBI Taxonomy" id="92902"/>
    <lineage>
        <taxon>Eukaryota</taxon>
        <taxon>Fungi</taxon>
        <taxon>Dikarya</taxon>
        <taxon>Ascomycota</taxon>
        <taxon>Pezizomycotina</taxon>
        <taxon>Sordariomycetes</taxon>
        <taxon>Sordariomycetidae</taxon>
        <taxon>Sordariales</taxon>
        <taxon>Lasiosphaeriaceae</taxon>
        <taxon>Lasiosphaeria</taxon>
    </lineage>
</organism>
<accession>A0AAE0NIN9</accession>
<sequence>MAAWTRRTGNEPQGRAGGPRCCCRKGGSCTCWMQRQATGEFAPHQSGTRCWRRRGLVAPSFIVPTPTKSLLLQVPTAQRTSMEFRPTHFRQASPEEHNTAKRAPFLDPLRCKLLSVARAAVLRKAHLFAASLGLSSRLELFSRRQLSPNFPRQLKIELPQLARIGISSLVFQEKQSHSQTSTVARQTRASAHLQGKMATHEM</sequence>
<dbReference type="AlphaFoldDB" id="A0AAE0NIN9"/>
<gene>
    <name evidence="2" type="ORF">B0T24DRAFT_3616</name>
</gene>
<dbReference type="EMBL" id="JAULSN010000001">
    <property type="protein sequence ID" value="KAK3382205.1"/>
    <property type="molecule type" value="Genomic_DNA"/>
</dbReference>
<evidence type="ECO:0000313" key="3">
    <source>
        <dbReference type="Proteomes" id="UP001287356"/>
    </source>
</evidence>